<dbReference type="EMBL" id="FWWT01000018">
    <property type="protein sequence ID" value="SMB91264.1"/>
    <property type="molecule type" value="Genomic_DNA"/>
</dbReference>
<evidence type="ECO:0000313" key="1">
    <source>
        <dbReference type="EMBL" id="SMB91264.1"/>
    </source>
</evidence>
<dbReference type="RefSeq" id="WP_084053273.1">
    <property type="nucleotide sequence ID" value="NZ_FWWT01000018.1"/>
</dbReference>
<gene>
    <name evidence="1" type="ORF">SAMN00017405_2262</name>
</gene>
<keyword evidence="2" id="KW-1185">Reference proteome</keyword>
<proteinExistence type="predicted"/>
<dbReference type="Proteomes" id="UP000192731">
    <property type="component" value="Unassembled WGS sequence"/>
</dbReference>
<organism evidence="1 2">
    <name type="scientific">Desulfonispora thiosulfatigenes DSM 11270</name>
    <dbReference type="NCBI Taxonomy" id="656914"/>
    <lineage>
        <taxon>Bacteria</taxon>
        <taxon>Bacillati</taxon>
        <taxon>Bacillota</taxon>
        <taxon>Clostridia</taxon>
        <taxon>Eubacteriales</taxon>
        <taxon>Peptococcaceae</taxon>
        <taxon>Desulfonispora</taxon>
    </lineage>
</organism>
<name>A0A1W1VE91_DESTI</name>
<evidence type="ECO:0000313" key="2">
    <source>
        <dbReference type="Proteomes" id="UP000192731"/>
    </source>
</evidence>
<dbReference type="AlphaFoldDB" id="A0A1W1VE91"/>
<protein>
    <submittedName>
        <fullName evidence="1">Uncharacterized protein</fullName>
    </submittedName>
</protein>
<dbReference type="STRING" id="656914.SAMN00017405_2262"/>
<sequence length="87" mass="10142">MDRHPTHTQIIYADNKEEAKEKYTALGIKPDHDLKPEIEVFKVTEEEDFDPESPFNLIGEVSLSPEIMEKVNVDLARAYVIYYMEKV</sequence>
<dbReference type="OrthoDB" id="1787030at2"/>
<accession>A0A1W1VE91</accession>
<reference evidence="1 2" key="1">
    <citation type="submission" date="2017-04" db="EMBL/GenBank/DDBJ databases">
        <authorList>
            <person name="Afonso C.L."/>
            <person name="Miller P.J."/>
            <person name="Scott M.A."/>
            <person name="Spackman E."/>
            <person name="Goraichik I."/>
            <person name="Dimitrov K.M."/>
            <person name="Suarez D.L."/>
            <person name="Swayne D.E."/>
        </authorList>
    </citation>
    <scope>NUCLEOTIDE SEQUENCE [LARGE SCALE GENOMIC DNA]</scope>
    <source>
        <strain evidence="1 2">DSM 11270</strain>
    </source>
</reference>